<dbReference type="EMBL" id="JBHFNR010000019">
    <property type="protein sequence ID" value="MFB2891952.1"/>
    <property type="molecule type" value="Genomic_DNA"/>
</dbReference>
<dbReference type="InterPro" id="IPR036388">
    <property type="entry name" value="WH-like_DNA-bd_sf"/>
</dbReference>
<accession>A0ABV4XJS7</accession>
<gene>
    <name evidence="1" type="ORF">ACE1CI_03295</name>
</gene>
<reference evidence="1 2" key="1">
    <citation type="submission" date="2024-09" db="EMBL/GenBank/DDBJ databases">
        <title>Floridaenema gen nov. (Aerosakkonemataceae, Aerosakkonematales ord. nov., Cyanobacteria) from benthic tropical and subtropical fresh waters, with the description of four new species.</title>
        <authorList>
            <person name="Moretto J.A."/>
            <person name="Berthold D.E."/>
            <person name="Lefler F.W."/>
            <person name="Huang I.-S."/>
            <person name="Laughinghouse H. IV."/>
        </authorList>
    </citation>
    <scope>NUCLEOTIDE SEQUENCE [LARGE SCALE GENOMIC DNA]</scope>
    <source>
        <strain evidence="1 2">BLCC-F50</strain>
    </source>
</reference>
<dbReference type="RefSeq" id="WP_413261629.1">
    <property type="nucleotide sequence ID" value="NZ_JBHFNR010000019.1"/>
</dbReference>
<sequence length="139" mass="15530">MTLSLIIESPGISLQEIADSLADVFGKCQAESDVSSTIKVLKNKGFVVSCLQQINNRNRRLYYPSASMKQQRKVITSHIHSRIANLSQKALQHGLIEQCDRTSSDTYLLRLPNQLTPTEYNTVSTGVVLLQLLKQLEAQ</sequence>
<proteinExistence type="predicted"/>
<organism evidence="1 2">
    <name type="scientific">Floridaenema flaviceps BLCC-F50</name>
    <dbReference type="NCBI Taxonomy" id="3153642"/>
    <lineage>
        <taxon>Bacteria</taxon>
        <taxon>Bacillati</taxon>
        <taxon>Cyanobacteriota</taxon>
        <taxon>Cyanophyceae</taxon>
        <taxon>Oscillatoriophycideae</taxon>
        <taxon>Aerosakkonematales</taxon>
        <taxon>Aerosakkonemataceae</taxon>
        <taxon>Floridanema</taxon>
        <taxon>Floridanema flaviceps</taxon>
    </lineage>
</organism>
<evidence type="ECO:0000313" key="1">
    <source>
        <dbReference type="EMBL" id="MFB2891952.1"/>
    </source>
</evidence>
<dbReference type="InterPro" id="IPR036390">
    <property type="entry name" value="WH_DNA-bd_sf"/>
</dbReference>
<protein>
    <submittedName>
        <fullName evidence="1">Uncharacterized protein</fullName>
    </submittedName>
</protein>
<dbReference type="Proteomes" id="UP001576784">
    <property type="component" value="Unassembled WGS sequence"/>
</dbReference>
<comment type="caution">
    <text evidence="1">The sequence shown here is derived from an EMBL/GenBank/DDBJ whole genome shotgun (WGS) entry which is preliminary data.</text>
</comment>
<evidence type="ECO:0000313" key="2">
    <source>
        <dbReference type="Proteomes" id="UP001576784"/>
    </source>
</evidence>
<keyword evidence="2" id="KW-1185">Reference proteome</keyword>
<dbReference type="SUPFAM" id="SSF46785">
    <property type="entry name" value="Winged helix' DNA-binding domain"/>
    <property type="match status" value="1"/>
</dbReference>
<dbReference type="Gene3D" id="1.10.10.10">
    <property type="entry name" value="Winged helix-like DNA-binding domain superfamily/Winged helix DNA-binding domain"/>
    <property type="match status" value="1"/>
</dbReference>
<name>A0ABV4XJS7_9CYAN</name>